<dbReference type="GO" id="GO:0019346">
    <property type="term" value="P:transsulfuration"/>
    <property type="evidence" value="ECO:0007669"/>
    <property type="project" value="InterPro"/>
</dbReference>
<dbReference type="FunFam" id="3.40.640.10:FF:000009">
    <property type="entry name" value="Cystathionine gamma-synthase homolog"/>
    <property type="match status" value="1"/>
</dbReference>
<comment type="similarity">
    <text evidence="3 9">Belongs to the trans-sulfuration enzymes family.</text>
</comment>
<dbReference type="SUPFAM" id="SSF53383">
    <property type="entry name" value="PLP-dependent transferases"/>
    <property type="match status" value="1"/>
</dbReference>
<dbReference type="InterPro" id="IPR015424">
    <property type="entry name" value="PyrdxlP-dep_Trfase"/>
</dbReference>
<dbReference type="InterPro" id="IPR015421">
    <property type="entry name" value="PyrdxlP-dep_Trfase_major"/>
</dbReference>
<comment type="pathway">
    <text evidence="2">Amino-acid biosynthesis; L-cysteine biosynthesis; L-cysteine from L-homocysteine and L-serine: step 2/2.</text>
</comment>
<gene>
    <name evidence="10" type="ORF">CTEN210_15430</name>
</gene>
<dbReference type="Gene3D" id="3.40.640.10">
    <property type="entry name" value="Type I PLP-dependent aspartate aminotransferase-like (Major domain)"/>
    <property type="match status" value="1"/>
</dbReference>
<keyword evidence="11" id="KW-1185">Reference proteome</keyword>
<dbReference type="GO" id="GO:0005737">
    <property type="term" value="C:cytoplasm"/>
    <property type="evidence" value="ECO:0007669"/>
    <property type="project" value="TreeGrafter"/>
</dbReference>
<evidence type="ECO:0000256" key="6">
    <source>
        <dbReference type="ARBA" id="ARBA00023192"/>
    </source>
</evidence>
<sequence length="418" mass="45885">MDPDIEKVIKAADPYRLTGTRYLHGTDHFDNTGVHNPTGAVVYPISLATTFRQKSPGVPTNVNDPNSFGVGYEYSRTGNPTRGEFERAMASAESARYCCAFASGSSAVTSVIHLLESGSNVLCIDDVYGGTQRYFRKIVSPSMNIHFSFVDFDNIDEIREKMKGSYKNTKLIWLESPTNPTLKLSDIRQIANLAHDNGAILAVDNTFCSPYFQSPLELGADIVVHSVTKYINGHSDVVSGVVCTNSLNLSDRLRFIQNGMGAVPSPFDCFLAHRGLKTLHIRMEASSRNAYAIALFLEKHEGVNKVLYPGLPSHPQHELAKRQQHGYGSMITFYCKGSRKQAAIFLEQLKVFSLAESLGAVESLAESPSLMTHASVPEEERKKLGIDDSLIRLSVGIESCSDLIKDIDNALKAAIESV</sequence>
<evidence type="ECO:0000256" key="1">
    <source>
        <dbReference type="ARBA" id="ARBA00001933"/>
    </source>
</evidence>
<dbReference type="InterPro" id="IPR000277">
    <property type="entry name" value="Cys/Met-Metab_PyrdxlP-dep_enz"/>
</dbReference>
<dbReference type="GO" id="GO:0004123">
    <property type="term" value="F:cystathionine gamma-lyase activity"/>
    <property type="evidence" value="ECO:0007669"/>
    <property type="project" value="TreeGrafter"/>
</dbReference>
<evidence type="ECO:0000256" key="8">
    <source>
        <dbReference type="PIRSR" id="PIRSR001434-2"/>
    </source>
</evidence>
<reference evidence="10 11" key="1">
    <citation type="journal article" date="2021" name="Sci. Rep.">
        <title>The genome of the diatom Chaetoceros tenuissimus carries an ancient integrated fragment of an extant virus.</title>
        <authorList>
            <person name="Hongo Y."/>
            <person name="Kimura K."/>
            <person name="Takaki Y."/>
            <person name="Yoshida Y."/>
            <person name="Baba S."/>
            <person name="Kobayashi G."/>
            <person name="Nagasaki K."/>
            <person name="Hano T."/>
            <person name="Tomaru Y."/>
        </authorList>
    </citation>
    <scope>NUCLEOTIDE SEQUENCE [LARGE SCALE GENOMIC DNA]</scope>
    <source>
        <strain evidence="10 11">NIES-3715</strain>
    </source>
</reference>
<evidence type="ECO:0000256" key="5">
    <source>
        <dbReference type="ARBA" id="ARBA00022898"/>
    </source>
</evidence>
<evidence type="ECO:0000256" key="2">
    <source>
        <dbReference type="ARBA" id="ARBA00005038"/>
    </source>
</evidence>
<dbReference type="EC" id="4.4.1.1" evidence="4"/>
<proteinExistence type="inferred from homology"/>
<evidence type="ECO:0000256" key="3">
    <source>
        <dbReference type="ARBA" id="ARBA00009077"/>
    </source>
</evidence>
<dbReference type="GO" id="GO:0019343">
    <property type="term" value="P:cysteine biosynthetic process via cystathionine"/>
    <property type="evidence" value="ECO:0007669"/>
    <property type="project" value="TreeGrafter"/>
</dbReference>
<dbReference type="FunFam" id="3.90.1150.10:FF:000008">
    <property type="entry name" value="Cystathionine gamma-synthase"/>
    <property type="match status" value="1"/>
</dbReference>
<evidence type="ECO:0000313" key="10">
    <source>
        <dbReference type="EMBL" id="GFH58954.1"/>
    </source>
</evidence>
<keyword evidence="5 8" id="KW-0663">Pyridoxal phosphate</keyword>
<dbReference type="PANTHER" id="PTHR11808:SF15">
    <property type="entry name" value="CYSTATHIONINE GAMMA-LYASE"/>
    <property type="match status" value="1"/>
</dbReference>
<dbReference type="Pfam" id="PF01053">
    <property type="entry name" value="Cys_Met_Meta_PP"/>
    <property type="match status" value="1"/>
</dbReference>
<keyword evidence="6" id="KW-0028">Amino-acid biosynthesis</keyword>
<dbReference type="AlphaFoldDB" id="A0AAD3HD90"/>
<dbReference type="Gene3D" id="3.90.1150.10">
    <property type="entry name" value="Aspartate Aminotransferase, domain 1"/>
    <property type="match status" value="1"/>
</dbReference>
<dbReference type="EMBL" id="BLLK01000062">
    <property type="protein sequence ID" value="GFH58954.1"/>
    <property type="molecule type" value="Genomic_DNA"/>
</dbReference>
<evidence type="ECO:0000256" key="4">
    <source>
        <dbReference type="ARBA" id="ARBA00012085"/>
    </source>
</evidence>
<dbReference type="PANTHER" id="PTHR11808">
    <property type="entry name" value="TRANS-SULFURATION ENZYME FAMILY MEMBER"/>
    <property type="match status" value="1"/>
</dbReference>
<dbReference type="CDD" id="cd00614">
    <property type="entry name" value="CGS_like"/>
    <property type="match status" value="1"/>
</dbReference>
<dbReference type="Proteomes" id="UP001054902">
    <property type="component" value="Unassembled WGS sequence"/>
</dbReference>
<evidence type="ECO:0000313" key="11">
    <source>
        <dbReference type="Proteomes" id="UP001054902"/>
    </source>
</evidence>
<accession>A0AAD3HD90</accession>
<keyword evidence="6" id="KW-0198">Cysteine biosynthesis</keyword>
<dbReference type="PIRSF" id="PIRSF001434">
    <property type="entry name" value="CGS"/>
    <property type="match status" value="1"/>
</dbReference>
<organism evidence="10 11">
    <name type="scientific">Chaetoceros tenuissimus</name>
    <dbReference type="NCBI Taxonomy" id="426638"/>
    <lineage>
        <taxon>Eukaryota</taxon>
        <taxon>Sar</taxon>
        <taxon>Stramenopiles</taxon>
        <taxon>Ochrophyta</taxon>
        <taxon>Bacillariophyta</taxon>
        <taxon>Coscinodiscophyceae</taxon>
        <taxon>Chaetocerotophycidae</taxon>
        <taxon>Chaetocerotales</taxon>
        <taxon>Chaetocerotaceae</taxon>
        <taxon>Chaetoceros</taxon>
    </lineage>
</organism>
<feature type="modified residue" description="N6-(pyridoxal phosphate)lysine" evidence="8">
    <location>
        <position position="229"/>
    </location>
</feature>
<name>A0AAD3HD90_9STRA</name>
<dbReference type="GO" id="GO:0030170">
    <property type="term" value="F:pyridoxal phosphate binding"/>
    <property type="evidence" value="ECO:0007669"/>
    <property type="project" value="InterPro"/>
</dbReference>
<evidence type="ECO:0000256" key="7">
    <source>
        <dbReference type="ARBA" id="ARBA00029853"/>
    </source>
</evidence>
<evidence type="ECO:0000256" key="9">
    <source>
        <dbReference type="RuleBase" id="RU362118"/>
    </source>
</evidence>
<comment type="caution">
    <text evidence="10">The sequence shown here is derived from an EMBL/GenBank/DDBJ whole genome shotgun (WGS) entry which is preliminary data.</text>
</comment>
<protein>
    <recommendedName>
        <fullName evidence="4">cystathionine gamma-lyase</fullName>
        <ecNumber evidence="4">4.4.1.1</ecNumber>
    </recommendedName>
    <alternativeName>
        <fullName evidence="7">Gamma-cystathionase</fullName>
    </alternativeName>
</protein>
<comment type="cofactor">
    <cofactor evidence="1 9">
        <name>pyridoxal 5'-phosphate</name>
        <dbReference type="ChEBI" id="CHEBI:597326"/>
    </cofactor>
</comment>
<dbReference type="InterPro" id="IPR015422">
    <property type="entry name" value="PyrdxlP-dep_Trfase_small"/>
</dbReference>